<reference evidence="1 2" key="1">
    <citation type="journal article" date="2023" name="Arcadia Sci">
        <title>De novo assembly of a long-read Amblyomma americanum tick genome.</title>
        <authorList>
            <person name="Chou S."/>
            <person name="Poskanzer K.E."/>
            <person name="Rollins M."/>
            <person name="Thuy-Boun P.S."/>
        </authorList>
    </citation>
    <scope>NUCLEOTIDE SEQUENCE [LARGE SCALE GENOMIC DNA]</scope>
    <source>
        <strain evidence="1">F_SG_1</strain>
        <tissue evidence="1">Salivary glands</tissue>
    </source>
</reference>
<dbReference type="EMBL" id="JARKHS020009869">
    <property type="protein sequence ID" value="KAK8779382.1"/>
    <property type="molecule type" value="Genomic_DNA"/>
</dbReference>
<evidence type="ECO:0000313" key="1">
    <source>
        <dbReference type="EMBL" id="KAK8779382.1"/>
    </source>
</evidence>
<protein>
    <submittedName>
        <fullName evidence="1">Uncharacterized protein</fullName>
    </submittedName>
</protein>
<organism evidence="1 2">
    <name type="scientific">Amblyomma americanum</name>
    <name type="common">Lone star tick</name>
    <dbReference type="NCBI Taxonomy" id="6943"/>
    <lineage>
        <taxon>Eukaryota</taxon>
        <taxon>Metazoa</taxon>
        <taxon>Ecdysozoa</taxon>
        <taxon>Arthropoda</taxon>
        <taxon>Chelicerata</taxon>
        <taxon>Arachnida</taxon>
        <taxon>Acari</taxon>
        <taxon>Parasitiformes</taxon>
        <taxon>Ixodida</taxon>
        <taxon>Ixodoidea</taxon>
        <taxon>Ixodidae</taxon>
        <taxon>Amblyomminae</taxon>
        <taxon>Amblyomma</taxon>
    </lineage>
</organism>
<sequence length="303" mass="33275">MNQQMSAQGEHPCLPKSSCWGHCCHGGRPYPFGQHKPWSPRGTSFRLFGQMEEWLYFLNVMRPLQAMTISVLLADVTERVLQFTYLLDYHCDLTPSRSFFAELHQCGAAITDHKEEHAGLRKHLIGLAVDAGRSAIVSRAQRAVSSTAYGLRCHRSERNTLVLLVVSHVAARLSRQTTEPAVSPMMHPRRLRHLVSVSPGEHAVRHGQLDGVGVGARHKIIVVRTQRMAVCGSHGHHLGGLFLELAVDCAPARLLRPAATPAANPQVGPLHFHHLAPELVETQESPLRAMSLSVGTPRSLAGG</sequence>
<accession>A0AAQ4EXR8</accession>
<comment type="caution">
    <text evidence="1">The sequence shown here is derived from an EMBL/GenBank/DDBJ whole genome shotgun (WGS) entry which is preliminary data.</text>
</comment>
<dbReference type="AlphaFoldDB" id="A0AAQ4EXR8"/>
<keyword evidence="2" id="KW-1185">Reference proteome</keyword>
<gene>
    <name evidence="1" type="ORF">V5799_019281</name>
</gene>
<evidence type="ECO:0000313" key="2">
    <source>
        <dbReference type="Proteomes" id="UP001321473"/>
    </source>
</evidence>
<dbReference type="Proteomes" id="UP001321473">
    <property type="component" value="Unassembled WGS sequence"/>
</dbReference>
<proteinExistence type="predicted"/>
<name>A0AAQ4EXR8_AMBAM</name>